<dbReference type="OrthoDB" id="5410752at2759"/>
<feature type="compositionally biased region" description="Basic and acidic residues" evidence="1">
    <location>
        <begin position="207"/>
        <end position="302"/>
    </location>
</feature>
<feature type="compositionally biased region" description="Basic and acidic residues" evidence="1">
    <location>
        <begin position="314"/>
        <end position="332"/>
    </location>
</feature>
<dbReference type="EMBL" id="CAJPDQ010000004">
    <property type="protein sequence ID" value="CAF9908720.1"/>
    <property type="molecule type" value="Genomic_DNA"/>
</dbReference>
<evidence type="ECO:0000256" key="1">
    <source>
        <dbReference type="SAM" id="MobiDB-lite"/>
    </source>
</evidence>
<dbReference type="Pfam" id="PF26118">
    <property type="entry name" value="DUF8035"/>
    <property type="match status" value="1"/>
</dbReference>
<feature type="compositionally biased region" description="Pro residues" evidence="1">
    <location>
        <begin position="432"/>
        <end position="441"/>
    </location>
</feature>
<accession>A0A8H3IA22</accession>
<evidence type="ECO:0000313" key="3">
    <source>
        <dbReference type="EMBL" id="CAF9908720.1"/>
    </source>
</evidence>
<protein>
    <recommendedName>
        <fullName evidence="2">DUF8035 domain-containing protein</fullName>
    </recommendedName>
</protein>
<feature type="compositionally biased region" description="Basic and acidic residues" evidence="1">
    <location>
        <begin position="96"/>
        <end position="105"/>
    </location>
</feature>
<feature type="compositionally biased region" description="Basic and acidic residues" evidence="1">
    <location>
        <begin position="339"/>
        <end position="378"/>
    </location>
</feature>
<feature type="compositionally biased region" description="Pro residues" evidence="1">
    <location>
        <begin position="379"/>
        <end position="398"/>
    </location>
</feature>
<reference evidence="3" key="1">
    <citation type="submission" date="2021-03" db="EMBL/GenBank/DDBJ databases">
        <authorList>
            <person name="Tagirdzhanova G."/>
        </authorList>
    </citation>
    <scope>NUCLEOTIDE SEQUENCE</scope>
</reference>
<feature type="region of interest" description="Disordered" evidence="1">
    <location>
        <begin position="314"/>
        <end position="444"/>
    </location>
</feature>
<feature type="region of interest" description="Disordered" evidence="1">
    <location>
        <begin position="1"/>
        <end position="105"/>
    </location>
</feature>
<sequence>MPRSEYRSDYSPPPRRRGETRVAEYEDEIEIRERREKRGPRDRDYLRDAYDRADDRGGTLVVREEIDERSTRSGRKDRERREEEEEVIISRSGGGGRRDRPRRREVVDEEVDIRIHERDRDGSVSERIVLEDEVKVPRRRERPIERDEIREEVVYRPRRERPYDREQVTEEWIHVPRGERPPVAREVEEWRFEPKRRSRSSNFESITIKERDRERPRGDYREEDISIRERERPRGEYREEDISIREREREPARGYREEEIIIRDRERPREEEISIRERERDRGSDSRDEEIRITERDRKGTRYRDEEIRIRERDRESEWRDRTQVLERDDGRGSNSSDQTRREHRDSFKEEITIKRDERDGPGGRMDELVIRRKERSPSPEPIPEPAPIPPEPEPIRAPPIHQEIITHHRHIDHGYEPYRPPVSAPPRIRTPSPPSPPSPPRSTYEEIAIRHRDRDGRHEDDIVIKTKESRDDARPVASRRRSVSVGAISRRAPPQIDDEADYYARKTAERAYIGEAHNGAVEDWAIVDVPPGTNRVVMDGVGGASEEITWQRYNGVRRSRFIPESEPGPEKRREVEIRDRRRYIGDRPKTDTMWTEITKDLVIKEAIEGFGYEYEETEWFFYVMEYLRYEDVRRLVQASDDIRSRRRERIKQIEWESQMPREPERPPPRSIYAERPWDEERERIIEREWYDRRPPRPVIMPPPMPPPRLIERDKIVVVRNER</sequence>
<feature type="domain" description="DUF8035" evidence="2">
    <location>
        <begin position="593"/>
        <end position="645"/>
    </location>
</feature>
<dbReference type="AlphaFoldDB" id="A0A8H3IA22"/>
<feature type="compositionally biased region" description="Basic and acidic residues" evidence="1">
    <location>
        <begin position="31"/>
        <end position="81"/>
    </location>
</feature>
<feature type="region of interest" description="Disordered" evidence="1">
    <location>
        <begin position="189"/>
        <end position="302"/>
    </location>
</feature>
<proteinExistence type="predicted"/>
<keyword evidence="4" id="KW-1185">Reference proteome</keyword>
<name>A0A8H3IA22_9LECA</name>
<evidence type="ECO:0000259" key="2">
    <source>
        <dbReference type="Pfam" id="PF26118"/>
    </source>
</evidence>
<dbReference type="Proteomes" id="UP000664169">
    <property type="component" value="Unassembled WGS sequence"/>
</dbReference>
<evidence type="ECO:0000313" key="4">
    <source>
        <dbReference type="Proteomes" id="UP000664169"/>
    </source>
</evidence>
<comment type="caution">
    <text evidence="3">The sequence shown here is derived from an EMBL/GenBank/DDBJ whole genome shotgun (WGS) entry which is preliminary data.</text>
</comment>
<gene>
    <name evidence="3" type="ORF">GOMPHAMPRED_006283</name>
</gene>
<organism evidence="3 4">
    <name type="scientific">Gomphillus americanus</name>
    <dbReference type="NCBI Taxonomy" id="1940652"/>
    <lineage>
        <taxon>Eukaryota</taxon>
        <taxon>Fungi</taxon>
        <taxon>Dikarya</taxon>
        <taxon>Ascomycota</taxon>
        <taxon>Pezizomycotina</taxon>
        <taxon>Lecanoromycetes</taxon>
        <taxon>OSLEUM clade</taxon>
        <taxon>Ostropomycetidae</taxon>
        <taxon>Ostropales</taxon>
        <taxon>Graphidaceae</taxon>
        <taxon>Gomphilloideae</taxon>
        <taxon>Gomphillus</taxon>
    </lineage>
</organism>
<dbReference type="InterPro" id="IPR058348">
    <property type="entry name" value="DUF8035"/>
</dbReference>